<dbReference type="Gene3D" id="1.20.1280.50">
    <property type="match status" value="1"/>
</dbReference>
<dbReference type="SMART" id="SM00256">
    <property type="entry name" value="FBOX"/>
    <property type="match status" value="1"/>
</dbReference>
<dbReference type="AlphaFoldDB" id="A0A167M0H7"/>
<dbReference type="SUPFAM" id="SSF81383">
    <property type="entry name" value="F-box domain"/>
    <property type="match status" value="1"/>
</dbReference>
<dbReference type="InterPro" id="IPR036047">
    <property type="entry name" value="F-box-like_dom_sf"/>
</dbReference>
<dbReference type="EMBL" id="KV440985">
    <property type="protein sequence ID" value="OAD71459.1"/>
    <property type="molecule type" value="Genomic_DNA"/>
</dbReference>
<dbReference type="RefSeq" id="XP_018289499.1">
    <property type="nucleotide sequence ID" value="XM_018431821.1"/>
</dbReference>
<accession>A0A167M0H7</accession>
<evidence type="ECO:0000313" key="3">
    <source>
        <dbReference type="Proteomes" id="UP000077315"/>
    </source>
</evidence>
<reference evidence="3" key="1">
    <citation type="submission" date="2015-06" db="EMBL/GenBank/DDBJ databases">
        <title>Expansion of signal transduction pathways in fungi by whole-genome duplication.</title>
        <authorList>
            <consortium name="DOE Joint Genome Institute"/>
            <person name="Corrochano L.M."/>
            <person name="Kuo A."/>
            <person name="Marcet-Houben M."/>
            <person name="Polaino S."/>
            <person name="Salamov A."/>
            <person name="Villalobos J.M."/>
            <person name="Alvarez M.I."/>
            <person name="Avalos J."/>
            <person name="Benito E.P."/>
            <person name="Benoit I."/>
            <person name="Burger G."/>
            <person name="Camino L.P."/>
            <person name="Canovas D."/>
            <person name="Cerda-Olmedo E."/>
            <person name="Cheng J.-F."/>
            <person name="Dominguez A."/>
            <person name="Elias M."/>
            <person name="Eslava A.P."/>
            <person name="Glaser F."/>
            <person name="Grimwood J."/>
            <person name="Gutierrez G."/>
            <person name="Heitman J."/>
            <person name="Henrissat B."/>
            <person name="Iturriaga E.A."/>
            <person name="Lang B.F."/>
            <person name="Lavin J.L."/>
            <person name="Lee S."/>
            <person name="Li W."/>
            <person name="Lindquist E."/>
            <person name="Lopez-Garcia S."/>
            <person name="Luque E.M."/>
            <person name="Marcos A.T."/>
            <person name="Martin J."/>
            <person name="McCluskey K."/>
            <person name="Medina H.R."/>
            <person name="Miralles-Duran A."/>
            <person name="Miyazaki A."/>
            <person name="Munoz-Torres E."/>
            <person name="Oguiza J.A."/>
            <person name="Ohm R."/>
            <person name="Olmedo M."/>
            <person name="Orejas M."/>
            <person name="Ortiz-Castellanos L."/>
            <person name="Pisabarro A.G."/>
            <person name="Rodriguez-Romero J."/>
            <person name="Ruiz-Herrera J."/>
            <person name="Ruiz-Vazquez R."/>
            <person name="Sanz C."/>
            <person name="Schackwitz W."/>
            <person name="Schmutz J."/>
            <person name="Shahriari M."/>
            <person name="Shelest E."/>
            <person name="Silva-Franco F."/>
            <person name="Soanes D."/>
            <person name="Syed K."/>
            <person name="Tagua V.G."/>
            <person name="Talbot N.J."/>
            <person name="Thon M."/>
            <person name="De vries R.P."/>
            <person name="Wiebenga A."/>
            <person name="Yadav J.S."/>
            <person name="Braun E.L."/>
            <person name="Baker S."/>
            <person name="Garre V."/>
            <person name="Horwitz B."/>
            <person name="Torres-Martinez S."/>
            <person name="Idnurm A."/>
            <person name="Herrera-Estrella A."/>
            <person name="Gabaldon T."/>
            <person name="Grigoriev I.V."/>
        </authorList>
    </citation>
    <scope>NUCLEOTIDE SEQUENCE [LARGE SCALE GENOMIC DNA]</scope>
    <source>
        <strain evidence="3">NRRL 1555(-)</strain>
    </source>
</reference>
<dbReference type="InParanoid" id="A0A167M0H7"/>
<dbReference type="VEuPathDB" id="FungiDB:PHYBLDRAFT_147221"/>
<sequence>MLASELPYEITFLIANFLQPRDKVQCCLVCKSWLLASQESLFETISVKSYCNVNELVYATNPENNLLRKYCHKTRMLNIGRNICLRDRQLLALQKNLPCVQVFKWNNAIVERYQLINCCGWNLWEKSLTNLKITVLRHDYASLSNIFVSIRSNLSRLRRLHITDQYNERALQCTFNDFELLNDQLPELIYMSLSVHLYEMKPAELLKIKYVKPAPRLKVLGCCVEEATIEWLYYLAVKYPNISTLKTFDFSRFTIDEQTSLAGNIFKQLSFPFQRLENIDVCVNMASEQVYLDFVNQLRLFNTSLKAICLSVDGISRDSMSSNNIIKSTNVFANTLQTIEIKSCPGIVQCLDLIPELVYYPHLVDLNICIKDAIVNLDVLLEKYPLLKTFSISDGVLNSSPNLPIPPTENALCDLSLSNMSISASTLKSISIFCKKLTNMELKCVDIEGSQQGATLYYCIDMSSTHFTTLFIESIQFTNVVNQDTINMFAFSLSNVSAENTWVYSWYMQANVFMAQQSKARKLNKEESKEAGEYFHNFPRNIQPKYTKDQIHDTIRFSSKDNWRDVLSNGYAIFKYGSVKNLLLETKHEK</sequence>
<name>A0A167M0H7_PHYB8</name>
<dbReference type="InterPro" id="IPR001810">
    <property type="entry name" value="F-box_dom"/>
</dbReference>
<dbReference type="OrthoDB" id="2283774at2759"/>
<keyword evidence="3" id="KW-1185">Reference proteome</keyword>
<feature type="domain" description="F-box" evidence="1">
    <location>
        <begin position="1"/>
        <end position="45"/>
    </location>
</feature>
<proteinExistence type="predicted"/>
<dbReference type="CDD" id="cd09917">
    <property type="entry name" value="F-box_SF"/>
    <property type="match status" value="1"/>
</dbReference>
<dbReference type="Proteomes" id="UP000077315">
    <property type="component" value="Unassembled WGS sequence"/>
</dbReference>
<organism evidence="2 3">
    <name type="scientific">Phycomyces blakesleeanus (strain ATCC 8743b / DSM 1359 / FGSC 10004 / NBRC 33097 / NRRL 1555)</name>
    <dbReference type="NCBI Taxonomy" id="763407"/>
    <lineage>
        <taxon>Eukaryota</taxon>
        <taxon>Fungi</taxon>
        <taxon>Fungi incertae sedis</taxon>
        <taxon>Mucoromycota</taxon>
        <taxon>Mucoromycotina</taxon>
        <taxon>Mucoromycetes</taxon>
        <taxon>Mucorales</taxon>
        <taxon>Phycomycetaceae</taxon>
        <taxon>Phycomyces</taxon>
    </lineage>
</organism>
<dbReference type="Pfam" id="PF12937">
    <property type="entry name" value="F-box-like"/>
    <property type="match status" value="1"/>
</dbReference>
<protein>
    <recommendedName>
        <fullName evidence="1">F-box domain-containing protein</fullName>
    </recommendedName>
</protein>
<evidence type="ECO:0000313" key="2">
    <source>
        <dbReference type="EMBL" id="OAD71459.1"/>
    </source>
</evidence>
<dbReference type="PROSITE" id="PS50181">
    <property type="entry name" value="FBOX"/>
    <property type="match status" value="1"/>
</dbReference>
<dbReference type="SUPFAM" id="SSF52047">
    <property type="entry name" value="RNI-like"/>
    <property type="match status" value="1"/>
</dbReference>
<evidence type="ECO:0000259" key="1">
    <source>
        <dbReference type="PROSITE" id="PS50181"/>
    </source>
</evidence>
<dbReference type="GeneID" id="28992727"/>
<gene>
    <name evidence="2" type="ORF">PHYBLDRAFT_147221</name>
</gene>